<protein>
    <submittedName>
        <fullName evidence="1">Uncharacterized protein</fullName>
    </submittedName>
</protein>
<dbReference type="PANTHER" id="PTHR47150:SF5">
    <property type="entry name" value="OS07G0546750 PROTEIN"/>
    <property type="match status" value="1"/>
</dbReference>
<proteinExistence type="predicted"/>
<dbReference type="EMBL" id="JAUUTY010000644">
    <property type="protein sequence ID" value="KAK1596770.1"/>
    <property type="molecule type" value="Genomic_DNA"/>
</dbReference>
<evidence type="ECO:0000313" key="2">
    <source>
        <dbReference type="Proteomes" id="UP001231189"/>
    </source>
</evidence>
<dbReference type="PANTHER" id="PTHR47150">
    <property type="entry name" value="OS12G0169200 PROTEIN"/>
    <property type="match status" value="1"/>
</dbReference>
<keyword evidence="2" id="KW-1185">Reference proteome</keyword>
<comment type="caution">
    <text evidence="1">The sequence shown here is derived from an EMBL/GenBank/DDBJ whole genome shotgun (WGS) entry which is preliminary data.</text>
</comment>
<accession>A0AAD8Q6Q9</accession>
<dbReference type="AlphaFoldDB" id="A0AAD8Q6Q9"/>
<evidence type="ECO:0000313" key="1">
    <source>
        <dbReference type="EMBL" id="KAK1596770.1"/>
    </source>
</evidence>
<organism evidence="1 2">
    <name type="scientific">Lolium multiflorum</name>
    <name type="common">Italian ryegrass</name>
    <name type="synonym">Lolium perenne subsp. multiflorum</name>
    <dbReference type="NCBI Taxonomy" id="4521"/>
    <lineage>
        <taxon>Eukaryota</taxon>
        <taxon>Viridiplantae</taxon>
        <taxon>Streptophyta</taxon>
        <taxon>Embryophyta</taxon>
        <taxon>Tracheophyta</taxon>
        <taxon>Spermatophyta</taxon>
        <taxon>Magnoliopsida</taxon>
        <taxon>Liliopsida</taxon>
        <taxon>Poales</taxon>
        <taxon>Poaceae</taxon>
        <taxon>BOP clade</taxon>
        <taxon>Pooideae</taxon>
        <taxon>Poodae</taxon>
        <taxon>Poeae</taxon>
        <taxon>Poeae Chloroplast Group 2 (Poeae type)</taxon>
        <taxon>Loliodinae</taxon>
        <taxon>Loliinae</taxon>
        <taxon>Lolium</taxon>
    </lineage>
</organism>
<sequence>MDIDDETMVQLFTEEQNAQAVRRQQHQLILASMLHVRQPFFVVPRRGGSKPSKRRNINRHRQASAMLLYANYFNDNATHSSKEFWRRFRMNKELFLKMSMASGSTTSTSWPSKIAQVYGLHLNSEVHCCNALSCIWSSSRYSQ</sequence>
<dbReference type="Proteomes" id="UP001231189">
    <property type="component" value="Unassembled WGS sequence"/>
</dbReference>
<name>A0AAD8Q6Q9_LOLMU</name>
<reference evidence="1" key="1">
    <citation type="submission" date="2023-07" db="EMBL/GenBank/DDBJ databases">
        <title>A chromosome-level genome assembly of Lolium multiflorum.</title>
        <authorList>
            <person name="Chen Y."/>
            <person name="Copetti D."/>
            <person name="Kolliker R."/>
            <person name="Studer B."/>
        </authorList>
    </citation>
    <scope>NUCLEOTIDE SEQUENCE</scope>
    <source>
        <strain evidence="1">02402/16</strain>
        <tissue evidence="1">Leaf</tissue>
    </source>
</reference>
<gene>
    <name evidence="1" type="ORF">QYE76_000124</name>
</gene>